<dbReference type="EMBL" id="CAXHTA020000002">
    <property type="protein sequence ID" value="CAL5219185.1"/>
    <property type="molecule type" value="Genomic_DNA"/>
</dbReference>
<evidence type="ECO:0000259" key="1">
    <source>
        <dbReference type="Pfam" id="PF08385"/>
    </source>
</evidence>
<comment type="caution">
    <text evidence="2">The sequence shown here is derived from an EMBL/GenBank/DDBJ whole genome shotgun (WGS) entry which is preliminary data.</text>
</comment>
<dbReference type="PANTHER" id="PTHR22878:SF63">
    <property type="entry name" value="DYNEIN AXONEMAL HEAVY CHAIN 10"/>
    <property type="match status" value="1"/>
</dbReference>
<dbReference type="PANTHER" id="PTHR22878">
    <property type="entry name" value="DYNEIN HEAVY CHAIN 6, AXONEMAL-LIKE-RELATED"/>
    <property type="match status" value="1"/>
</dbReference>
<protein>
    <submittedName>
        <fullName evidence="2">G970 protein</fullName>
    </submittedName>
</protein>
<proteinExistence type="predicted"/>
<dbReference type="InterPro" id="IPR026983">
    <property type="entry name" value="DHC"/>
</dbReference>
<keyword evidence="3" id="KW-1185">Reference proteome</keyword>
<evidence type="ECO:0000313" key="2">
    <source>
        <dbReference type="EMBL" id="CAL5219185.1"/>
    </source>
</evidence>
<evidence type="ECO:0000313" key="3">
    <source>
        <dbReference type="Proteomes" id="UP001497392"/>
    </source>
</evidence>
<dbReference type="InterPro" id="IPR013594">
    <property type="entry name" value="Dynein_heavy_tail"/>
</dbReference>
<organism evidence="2 3">
    <name type="scientific">Coccomyxa viridis</name>
    <dbReference type="NCBI Taxonomy" id="1274662"/>
    <lineage>
        <taxon>Eukaryota</taxon>
        <taxon>Viridiplantae</taxon>
        <taxon>Chlorophyta</taxon>
        <taxon>core chlorophytes</taxon>
        <taxon>Trebouxiophyceae</taxon>
        <taxon>Trebouxiophyceae incertae sedis</taxon>
        <taxon>Coccomyxaceae</taxon>
        <taxon>Coccomyxa</taxon>
    </lineage>
</organism>
<reference evidence="2 3" key="1">
    <citation type="submission" date="2024-06" db="EMBL/GenBank/DDBJ databases">
        <authorList>
            <person name="Kraege A."/>
            <person name="Thomma B."/>
        </authorList>
    </citation>
    <scope>NUCLEOTIDE SEQUENCE [LARGE SCALE GENOMIC DNA]</scope>
</reference>
<dbReference type="Proteomes" id="UP001497392">
    <property type="component" value="Unassembled WGS sequence"/>
</dbReference>
<accession>A0ABP1FGY2</accession>
<name>A0ABP1FGY2_9CHLO</name>
<feature type="domain" description="Dynein heavy chain tail" evidence="1">
    <location>
        <begin position="19"/>
        <end position="577"/>
    </location>
</feature>
<gene>
    <name evidence="2" type="primary">g970</name>
    <name evidence="2" type="ORF">VP750_LOCUS844</name>
</gene>
<sequence length="1025" mass="113480">MPDLPALSGNEAPEEEVLTKLESAMAQWVSAVQAALAQEADRVITGRGPLDEMNFWQARFEVLGGLKTQLDTPHARNITILLRSFCTDRNLLSSFQSHFGELSRLFEDSRDNYKILRTLERHFGAIAGSPVPGIPQMLLPMFNALRLVWAISTHYSDDTHMCALLQRIAYALCNRAQHSVELFRVPQKDAMVQLQNAAAIVDQWHAAYMEVREKIEVAGREPRWEFNKTALFERSAHIADLCAHLLAALDTYHGLRQTLGPKLEAMTGNSQAVKQLSGAVAEMAHLITGTSFDPFLRSSHEKCSSLWSALERLHTSVVSDIGDLIDASFSKLVSTEAALDFLSELRSLNCGTALEQKMMSKSADLIRQFGKEVDATSIAFHVRKVSPQLARDEAPVSGAVRWSRALFVRLKRTWGRLQQQERASLQDSVGQRVEAKYMLLAKDLMTFERDTTQHWMQHAHASAEALLRQPVLLEDAHTQRVCVNRSAQLWLLIKEARALDRLGFTVPEAAVHAALQASRILLMEETLQDMLSVYYTAVDKPDSSERWLLASQLSQLRECLRSGLTHLNWHALGIQEFVTPIYKAVKNFEVTLSAIHKSGRACQAIVGAIARAACFQAPQLPASSQLPSLQETFGKVVAELVQRYHSMSELLRKVEEAVLGSVSGTAPALAQYYAHWERALFHALNALTVGGMTAMLRALEGPAANDTEPRPPLIEVKLQLLHLDVVMQPSAPEIRKAVASIMSRLHETSQPFVRWMDATCLEAAPVAGASEEEEAFVHSFHLDLRQNPEHKALLEGVSAALQKTLGRVAQHLAAWRSLEALWMTDKAAAVEQLKARATSLEASEWERRIQQYAALAEQLAAQAHHTDVGCIRVNAEEVAAAAAQHAQEWVQMLLEAIHSQELAHIESLRANLDGSQNTLDAASSEAGGNASSRQRSADIVLRDTAFLDKQAAKVDALHRLQELYAAKGRHEPDDTVEASDPWSKVKEELSQLKQKAQLLLSQSMALSPEADIGPELIASPPIEVS</sequence>
<dbReference type="Pfam" id="PF08385">
    <property type="entry name" value="DHC_N1"/>
    <property type="match status" value="1"/>
</dbReference>